<dbReference type="EMBL" id="KN716852">
    <property type="protein sequence ID" value="KJH41315.1"/>
    <property type="molecule type" value="Genomic_DNA"/>
</dbReference>
<comment type="pathway">
    <text evidence="5">Amino-acid biosynthesis; L-methionine biosynthesis via de novo pathway.</text>
</comment>
<proteinExistence type="predicted"/>
<dbReference type="InterPro" id="IPR051486">
    <property type="entry name" value="Hcy_S-methyltransferase"/>
</dbReference>
<evidence type="ECO:0000256" key="4">
    <source>
        <dbReference type="ARBA" id="ARBA00022833"/>
    </source>
</evidence>
<feature type="binding site" evidence="6">
    <location>
        <position position="179"/>
    </location>
    <ligand>
        <name>Zn(2+)</name>
        <dbReference type="ChEBI" id="CHEBI:29105"/>
    </ligand>
</feature>
<name>A0A0D8X9P9_DICVI</name>
<feature type="binding site" evidence="6">
    <location>
        <position position="242"/>
    </location>
    <ligand>
        <name>Zn(2+)</name>
        <dbReference type="ChEBI" id="CHEBI:29105"/>
    </ligand>
</feature>
<evidence type="ECO:0000256" key="3">
    <source>
        <dbReference type="ARBA" id="ARBA00022723"/>
    </source>
</evidence>
<reference evidence="8 9" key="1">
    <citation type="submission" date="2013-11" db="EMBL/GenBank/DDBJ databases">
        <title>Draft genome of the bovine lungworm Dictyocaulus viviparus.</title>
        <authorList>
            <person name="Mitreva M."/>
        </authorList>
    </citation>
    <scope>NUCLEOTIDE SEQUENCE [LARGE SCALE GENOMIC DNA]</scope>
    <source>
        <strain evidence="8 9">HannoverDv2000</strain>
    </source>
</reference>
<keyword evidence="2 6" id="KW-0808">Transferase</keyword>
<feature type="domain" description="Hcy-binding" evidence="7">
    <location>
        <begin position="1"/>
        <end position="256"/>
    </location>
</feature>
<dbReference type="InterPro" id="IPR003726">
    <property type="entry name" value="HCY_dom"/>
</dbReference>
<dbReference type="PANTHER" id="PTHR46015">
    <property type="entry name" value="ZGC:172121"/>
    <property type="match status" value="1"/>
</dbReference>
<dbReference type="AlphaFoldDB" id="A0A0D8X9P9"/>
<evidence type="ECO:0000259" key="7">
    <source>
        <dbReference type="PROSITE" id="PS50970"/>
    </source>
</evidence>
<dbReference type="STRING" id="29172.A0A0D8X9P9"/>
<evidence type="ECO:0000313" key="8">
    <source>
        <dbReference type="EMBL" id="KJH41315.1"/>
    </source>
</evidence>
<dbReference type="InterPro" id="IPR036589">
    <property type="entry name" value="HCY_dom_sf"/>
</dbReference>
<dbReference type="GO" id="GO:0008898">
    <property type="term" value="F:S-adenosylmethionine-homocysteine S-methyltransferase activity"/>
    <property type="evidence" value="ECO:0007669"/>
    <property type="project" value="TreeGrafter"/>
</dbReference>
<keyword evidence="1 6" id="KW-0489">Methyltransferase</keyword>
<protein>
    <submittedName>
        <fullName evidence="8">Homocysteine S-methyltransferase</fullName>
    </submittedName>
</protein>
<dbReference type="Proteomes" id="UP000053766">
    <property type="component" value="Unassembled WGS sequence"/>
</dbReference>
<evidence type="ECO:0000313" key="9">
    <source>
        <dbReference type="Proteomes" id="UP000053766"/>
    </source>
</evidence>
<accession>A0A0D8X9P9</accession>
<dbReference type="Gene3D" id="3.20.20.330">
    <property type="entry name" value="Homocysteine-binding-like domain"/>
    <property type="match status" value="1"/>
</dbReference>
<dbReference type="Pfam" id="PF02574">
    <property type="entry name" value="S-methyl_trans"/>
    <property type="match status" value="1"/>
</dbReference>
<comment type="cofactor">
    <cofactor evidence="6">
        <name>Zn(2+)</name>
        <dbReference type="ChEBI" id="CHEBI:29105"/>
    </cofactor>
</comment>
<evidence type="ECO:0000256" key="6">
    <source>
        <dbReference type="PROSITE-ProRule" id="PRU00333"/>
    </source>
</evidence>
<gene>
    <name evidence="8" type="ORF">DICVIV_12715</name>
</gene>
<keyword evidence="4 6" id="KW-0862">Zinc</keyword>
<dbReference type="GO" id="GO:0033528">
    <property type="term" value="P:S-methylmethionine cycle"/>
    <property type="evidence" value="ECO:0007669"/>
    <property type="project" value="TreeGrafter"/>
</dbReference>
<dbReference type="GO" id="GO:0046872">
    <property type="term" value="F:metal ion binding"/>
    <property type="evidence" value="ECO:0007669"/>
    <property type="project" value="UniProtKB-KW"/>
</dbReference>
<dbReference type="PROSITE" id="PS50970">
    <property type="entry name" value="HCY"/>
    <property type="match status" value="1"/>
</dbReference>
<dbReference type="GO" id="GO:0009086">
    <property type="term" value="P:methionine biosynthetic process"/>
    <property type="evidence" value="ECO:0007669"/>
    <property type="project" value="TreeGrafter"/>
</dbReference>
<feature type="binding site" evidence="6">
    <location>
        <position position="241"/>
    </location>
    <ligand>
        <name>Zn(2+)</name>
        <dbReference type="ChEBI" id="CHEBI:29105"/>
    </ligand>
</feature>
<dbReference type="OrthoDB" id="261426at2759"/>
<sequence>MVHKRFIDAGVTDITTNTYHASVYSLQDQGLDGYELIKVKAVELLKDTLSTYHAGSELRVWGAIGSYAVCFRGQAAEYEGVFVDILPPIDIMKVMITYHQNEIEAMKAAGVHDLLFETISSVKEADAICEALKSYDDINTVISFTCRQNSVLLRHGETLESALRILLNSKKVHGFGINCTDPGTITTLLESVHDVGEFKEIFVYPNNGKFELYKSEEEPLKMVLNSIERWVELGVTVIGGCCGFDAEDIREISKKVQNLNICKDI</sequence>
<evidence type="ECO:0000256" key="5">
    <source>
        <dbReference type="ARBA" id="ARBA00034478"/>
    </source>
</evidence>
<dbReference type="SUPFAM" id="SSF82282">
    <property type="entry name" value="Homocysteine S-methyltransferase"/>
    <property type="match status" value="1"/>
</dbReference>
<dbReference type="GO" id="GO:0032259">
    <property type="term" value="P:methylation"/>
    <property type="evidence" value="ECO:0007669"/>
    <property type="project" value="UniProtKB-KW"/>
</dbReference>
<keyword evidence="3 6" id="KW-0479">Metal-binding</keyword>
<keyword evidence="9" id="KW-1185">Reference proteome</keyword>
<organism evidence="8 9">
    <name type="scientific">Dictyocaulus viviparus</name>
    <name type="common">Bovine lungworm</name>
    <dbReference type="NCBI Taxonomy" id="29172"/>
    <lineage>
        <taxon>Eukaryota</taxon>
        <taxon>Metazoa</taxon>
        <taxon>Ecdysozoa</taxon>
        <taxon>Nematoda</taxon>
        <taxon>Chromadorea</taxon>
        <taxon>Rhabditida</taxon>
        <taxon>Rhabditina</taxon>
        <taxon>Rhabditomorpha</taxon>
        <taxon>Strongyloidea</taxon>
        <taxon>Metastrongylidae</taxon>
        <taxon>Dictyocaulus</taxon>
    </lineage>
</organism>
<reference evidence="9" key="2">
    <citation type="journal article" date="2016" name="Sci. Rep.">
        <title>Dictyocaulus viviparus genome, variome and transcriptome elucidate lungworm biology and support future intervention.</title>
        <authorList>
            <person name="McNulty S.N."/>
            <person name="Strube C."/>
            <person name="Rosa B.A."/>
            <person name="Martin J.C."/>
            <person name="Tyagi R."/>
            <person name="Choi Y.J."/>
            <person name="Wang Q."/>
            <person name="Hallsworth Pepin K."/>
            <person name="Zhang X."/>
            <person name="Ozersky P."/>
            <person name="Wilson R.K."/>
            <person name="Sternberg P.W."/>
            <person name="Gasser R.B."/>
            <person name="Mitreva M."/>
        </authorList>
    </citation>
    <scope>NUCLEOTIDE SEQUENCE [LARGE SCALE GENOMIC DNA]</scope>
    <source>
        <strain evidence="9">HannoverDv2000</strain>
    </source>
</reference>
<evidence type="ECO:0000256" key="1">
    <source>
        <dbReference type="ARBA" id="ARBA00022603"/>
    </source>
</evidence>
<evidence type="ECO:0000256" key="2">
    <source>
        <dbReference type="ARBA" id="ARBA00022679"/>
    </source>
</evidence>
<dbReference type="PANTHER" id="PTHR46015:SF1">
    <property type="entry name" value="HOMOCYSTEINE S-METHYLTRANSFERASE-LIKE ISOFORM 1"/>
    <property type="match status" value="1"/>
</dbReference>